<dbReference type="EMBL" id="JEMT01029687">
    <property type="protein sequence ID" value="EXX51306.1"/>
    <property type="molecule type" value="Genomic_DNA"/>
</dbReference>
<keyword evidence="1 3" id="KW-0597">Phosphoprotein</keyword>
<feature type="transmembrane region" description="Helical" evidence="5">
    <location>
        <begin position="220"/>
        <end position="242"/>
    </location>
</feature>
<feature type="compositionally biased region" description="Polar residues" evidence="4">
    <location>
        <begin position="793"/>
        <end position="807"/>
    </location>
</feature>
<dbReference type="SUPFAM" id="SSF52172">
    <property type="entry name" value="CheY-like"/>
    <property type="match status" value="1"/>
</dbReference>
<evidence type="ECO:0000313" key="8">
    <source>
        <dbReference type="Proteomes" id="UP000022910"/>
    </source>
</evidence>
<dbReference type="STRING" id="1432141.A0A015JVZ8"/>
<feature type="compositionally biased region" description="Polar residues" evidence="4">
    <location>
        <begin position="1294"/>
        <end position="1315"/>
    </location>
</feature>
<dbReference type="SMART" id="SM00448">
    <property type="entry name" value="REC"/>
    <property type="match status" value="1"/>
</dbReference>
<dbReference type="Pfam" id="PF00072">
    <property type="entry name" value="Response_reg"/>
    <property type="match status" value="1"/>
</dbReference>
<dbReference type="InterPro" id="IPR011006">
    <property type="entry name" value="CheY-like_superfamily"/>
</dbReference>
<feature type="compositionally biased region" description="Polar residues" evidence="4">
    <location>
        <begin position="840"/>
        <end position="856"/>
    </location>
</feature>
<feature type="compositionally biased region" description="Low complexity" evidence="4">
    <location>
        <begin position="866"/>
        <end position="887"/>
    </location>
</feature>
<feature type="compositionally biased region" description="Low complexity" evidence="4">
    <location>
        <begin position="27"/>
        <end position="36"/>
    </location>
</feature>
<gene>
    <name evidence="7" type="ORF">RirG_263060</name>
</gene>
<evidence type="ECO:0000256" key="1">
    <source>
        <dbReference type="ARBA" id="ARBA00022553"/>
    </source>
</evidence>
<evidence type="ECO:0000256" key="5">
    <source>
        <dbReference type="SAM" id="Phobius"/>
    </source>
</evidence>
<feature type="modified residue" description="4-aspartylphosphate" evidence="3">
    <location>
        <position position="975"/>
    </location>
</feature>
<feature type="compositionally biased region" description="Low complexity" evidence="4">
    <location>
        <begin position="1158"/>
        <end position="1169"/>
    </location>
</feature>
<organism evidence="7 8">
    <name type="scientific">Rhizophagus irregularis (strain DAOM 197198w)</name>
    <name type="common">Glomus intraradices</name>
    <dbReference type="NCBI Taxonomy" id="1432141"/>
    <lineage>
        <taxon>Eukaryota</taxon>
        <taxon>Fungi</taxon>
        <taxon>Fungi incertae sedis</taxon>
        <taxon>Mucoromycota</taxon>
        <taxon>Glomeromycotina</taxon>
        <taxon>Glomeromycetes</taxon>
        <taxon>Glomerales</taxon>
        <taxon>Glomeraceae</taxon>
        <taxon>Rhizophagus</taxon>
    </lineage>
</organism>
<keyword evidence="8" id="KW-1185">Reference proteome</keyword>
<feature type="region of interest" description="Disordered" evidence="4">
    <location>
        <begin position="595"/>
        <end position="615"/>
    </location>
</feature>
<evidence type="ECO:0000259" key="6">
    <source>
        <dbReference type="PROSITE" id="PS50110"/>
    </source>
</evidence>
<proteinExistence type="predicted"/>
<feature type="compositionally biased region" description="Low complexity" evidence="4">
    <location>
        <begin position="896"/>
        <end position="906"/>
    </location>
</feature>
<keyword evidence="5" id="KW-0812">Transmembrane</keyword>
<dbReference type="GO" id="GO:0000156">
    <property type="term" value="F:phosphorelay response regulator activity"/>
    <property type="evidence" value="ECO:0007669"/>
    <property type="project" value="UniProtKB-ARBA"/>
</dbReference>
<feature type="transmembrane region" description="Helical" evidence="5">
    <location>
        <begin position="153"/>
        <end position="176"/>
    </location>
</feature>
<evidence type="ECO:0000313" key="7">
    <source>
        <dbReference type="EMBL" id="EXX51306.1"/>
    </source>
</evidence>
<reference evidence="7 8" key="1">
    <citation type="submission" date="2014-02" db="EMBL/GenBank/DDBJ databases">
        <title>Single nucleus genome sequencing reveals high similarity among nuclei of an endomycorrhizal fungus.</title>
        <authorList>
            <person name="Lin K."/>
            <person name="Geurts R."/>
            <person name="Zhang Z."/>
            <person name="Limpens E."/>
            <person name="Saunders D.G."/>
            <person name="Mu D."/>
            <person name="Pang E."/>
            <person name="Cao H."/>
            <person name="Cha H."/>
            <person name="Lin T."/>
            <person name="Zhou Q."/>
            <person name="Shang Y."/>
            <person name="Li Y."/>
            <person name="Ivanov S."/>
            <person name="Sharma T."/>
            <person name="Velzen R.V."/>
            <person name="Ruijter N.D."/>
            <person name="Aanen D.K."/>
            <person name="Win J."/>
            <person name="Kamoun S."/>
            <person name="Bisseling T."/>
            <person name="Huang S."/>
        </authorList>
    </citation>
    <scope>NUCLEOTIDE SEQUENCE [LARGE SCALE GENOMIC DNA]</scope>
    <source>
        <strain evidence="8">DAOM197198w</strain>
    </source>
</reference>
<evidence type="ECO:0000256" key="2">
    <source>
        <dbReference type="ARBA" id="ARBA00023012"/>
    </source>
</evidence>
<keyword evidence="2" id="KW-0902">Two-component regulatory system</keyword>
<feature type="domain" description="Response regulatory" evidence="6">
    <location>
        <begin position="926"/>
        <end position="1076"/>
    </location>
</feature>
<feature type="compositionally biased region" description="Low complexity" evidence="4">
    <location>
        <begin position="1240"/>
        <end position="1285"/>
    </location>
</feature>
<feature type="region of interest" description="Disordered" evidence="4">
    <location>
        <begin position="1134"/>
        <end position="1315"/>
    </location>
</feature>
<keyword evidence="5" id="KW-1133">Transmembrane helix</keyword>
<dbReference type="FunFam" id="3.40.50.2300:FF:000146">
    <property type="entry name" value="Putative two-component response regulator SSK1p"/>
    <property type="match status" value="1"/>
</dbReference>
<dbReference type="Proteomes" id="UP000022910">
    <property type="component" value="Unassembled WGS sequence"/>
</dbReference>
<feature type="region of interest" description="Disordered" evidence="4">
    <location>
        <begin position="785"/>
        <end position="920"/>
    </location>
</feature>
<feature type="region of interest" description="Disordered" evidence="4">
    <location>
        <begin position="1"/>
        <end position="46"/>
    </location>
</feature>
<keyword evidence="5" id="KW-0472">Membrane</keyword>
<dbReference type="PROSITE" id="PS50110">
    <property type="entry name" value="RESPONSE_REGULATORY"/>
    <property type="match status" value="1"/>
</dbReference>
<dbReference type="InterPro" id="IPR001789">
    <property type="entry name" value="Sig_transdc_resp-reg_receiver"/>
</dbReference>
<dbReference type="HOGENOM" id="CLU_260345_0_0_1"/>
<protein>
    <submittedName>
        <fullName evidence="7">Ssk1p</fullName>
    </submittedName>
</protein>
<sequence>MAKETTQPKKDIINCNDNKNTHLSKDTTTPFTSTSTNAIDNKNKDKIPLQNNTSSLTYNMLPRNNTLISSESSESSEDEEYVTPSKEPYENKYIKLTTIDALDFLSTADEINTTNSDAIISIIRKATNLTFIFCIVSSALAAFISRLESNLGFWFFYLSLTKFYSLCTLLWVHYLYRLNSESLSLKDTINVAKKVAMGISISQIMYQLLTNSVEIYKNPLIYASSAIGFPFFVLFEEILIAYQKENSIKRALLKEERTNSQISVYKAIDRFGERKGLYLRTISNQLRQTTDLAVDTLKQLTPSHFLSKPHEQLSACSISFPTASINAIHNILKDINYISTHLGTLSLLLFSEQDNQGISHVKREFDIGEIIQQVGDVLAGDACNAKVELVIYHVEYGLNHLNVIGDEAAFKHALLDLLKCIIDGANPGDCIELGLQIRLSNGLESHGSEKERKINPYDKVSCTIEIIHNAGNTGSKESKRNNIFPNANLTHKILSFLGAELRVGEGLEIIIELEAGSPPAPPNVPKVNEESLRRYPHLRITGEPSVEELIKTSQSMKEQRVALHATSKSYFAKHITSCLTTWSTDISHVPIGGEEEFETPRSETPSPLETDTDTVLGDSDVASEEQKNSDLPPTFIIIDDDIDTLKQQLTHIRKVPFQLNAMTNLAKRQGQPPNSSSRTTAIIHFTSLSNYKSVKDVLQYIISPATSPFNLPQVLVIPKPAGPRRFLTALHTTINRIVVDPVFMPIATSPMSPGQQLSGFINGTEANPMENVIRDTKITESPGNYFPSDAASMCQNDTSSPNTNITNSPLSPRPSGSGSLLVIPPKSISNPQKNVIKIVGSTSPGRNGPFQSTGPLSPTPIGVRGTGSPSNAGSPAANSNCNPIQPVSSPPPPSPSLQNQPSAQSPRRPKKPKKKTNTDTVIPPVNVLIVEDNPINQAILSTFMKKKKIKYECASNGQEAVDKWQKGGFHLVLMDIQLPVMDGIEATKKIRGLEKSQKIGVFPSTPPSASSTPVSTPMKQTPPSTPDLGLIPVIIVALTASSLPSDRTNALAAGCNDFLTKPVSLVWLERKIQEWGCMQALIDFDGWKRWKRDGEEALREKRIESTTIVGPGGNKFNILNSGGSNVKLSKSLKLKQKQNSQVRNNLASENNDSDNKTKSTITTTTSRSKLVIEESSSNFLDSTKDNKINTLPSTTSPPPSGDVNNSPAGMVTSPPPIVVKPSTPQYNRESNKTSNISPISTNNMKNNLISNNSLTITTNTSTPSMTNTTNETSSQPSTPLSTSDPQKTGRKRGNTVSSINGVNLSVGDQNGNSLM</sequence>
<feature type="compositionally biased region" description="Low complexity" evidence="4">
    <location>
        <begin position="808"/>
        <end position="821"/>
    </location>
</feature>
<feature type="transmembrane region" description="Helical" evidence="5">
    <location>
        <begin position="129"/>
        <end position="147"/>
    </location>
</feature>
<comment type="caution">
    <text evidence="7">The sequence shown here is derived from an EMBL/GenBank/DDBJ whole genome shotgun (WGS) entry which is preliminary data.</text>
</comment>
<feature type="compositionally biased region" description="Low complexity" evidence="4">
    <location>
        <begin position="1007"/>
        <end position="1017"/>
    </location>
</feature>
<evidence type="ECO:0000256" key="4">
    <source>
        <dbReference type="SAM" id="MobiDB-lite"/>
    </source>
</evidence>
<feature type="compositionally biased region" description="Basic and acidic residues" evidence="4">
    <location>
        <begin position="1"/>
        <end position="12"/>
    </location>
</feature>
<feature type="compositionally biased region" description="Polar residues" evidence="4">
    <location>
        <begin position="1222"/>
        <end position="1239"/>
    </location>
</feature>
<feature type="region of interest" description="Disordered" evidence="4">
    <location>
        <begin position="1001"/>
        <end position="1023"/>
    </location>
</feature>
<dbReference type="OrthoDB" id="21225at2759"/>
<dbReference type="PANTHER" id="PTHR45339">
    <property type="entry name" value="HYBRID SIGNAL TRANSDUCTION HISTIDINE KINASE J"/>
    <property type="match status" value="1"/>
</dbReference>
<dbReference type="PANTHER" id="PTHR45339:SF1">
    <property type="entry name" value="HYBRID SIGNAL TRANSDUCTION HISTIDINE KINASE J"/>
    <property type="match status" value="1"/>
</dbReference>
<dbReference type="CDD" id="cd17546">
    <property type="entry name" value="REC_hyHK_CKI1_RcsC-like"/>
    <property type="match status" value="1"/>
</dbReference>
<accession>A0A015JVZ8</accession>
<name>A0A015JVZ8_RHIIW</name>
<evidence type="ECO:0000256" key="3">
    <source>
        <dbReference type="PROSITE-ProRule" id="PRU00169"/>
    </source>
</evidence>
<dbReference type="Gene3D" id="3.40.50.2300">
    <property type="match status" value="1"/>
</dbReference>